<dbReference type="InterPro" id="IPR058627">
    <property type="entry name" value="MdtA-like_C"/>
</dbReference>
<dbReference type="Proteomes" id="UP000263642">
    <property type="component" value="Unassembled WGS sequence"/>
</dbReference>
<dbReference type="Gene3D" id="2.40.50.100">
    <property type="match status" value="2"/>
</dbReference>
<evidence type="ECO:0000256" key="4">
    <source>
        <dbReference type="SAM" id="MobiDB-lite"/>
    </source>
</evidence>
<name>A0A3D3RFF4_9PLAN</name>
<dbReference type="Pfam" id="PF25967">
    <property type="entry name" value="RND-MFP_C"/>
    <property type="match status" value="1"/>
</dbReference>
<dbReference type="Gene3D" id="2.40.420.20">
    <property type="match status" value="1"/>
</dbReference>
<feature type="domain" description="Multidrug resistance protein MdtA-like C-terminal permuted SH3" evidence="8">
    <location>
        <begin position="365"/>
        <end position="423"/>
    </location>
</feature>
<sequence length="485" mass="52897">MTSGRVFLLTGGIVTLKRPSKRQQKLLTVLSLSLFLGLVGCNQQNSAAPAPNLPVVTVAKPVTKQIVEWDAYTGRLEAIDFVEIRARVSGYLKTTHFDEGQIVNKGDLLFIIDPRPYQAELNGARASLGQANSQLIQAKAQLEEAKAQYQQSEAQLVLSTAQLNRARSLKSKNVTTQDELDQQEAAYLQAKADHEASQAGISSAKATIETAHAVIEAAKAKIETAQLNLDYTRIYAPVAGRISRKNVSEGNLINGGTANSSLLTTITSVKPIYCNFDANEQDVLKYIRSAQAGKRASSREAKNPVFLGLIDETGFPHQGHMDFVDNRFDPDTASMRARCVFPNKDQVLIPGMFARIRIPGSDSYDAVLIPDSAVGTDQSSQYVYHVVDDVVQRRVVKLGPIVDGLRVVREGLSGNESLIIEGLLQARPEMKVTSQPGTIEVVEDGLPDSYEPLPPEQWISPDPDPLPRRGTQKVTTVVEPQGDSQ</sequence>
<dbReference type="Pfam" id="PF25944">
    <property type="entry name" value="Beta-barrel_RND"/>
    <property type="match status" value="1"/>
</dbReference>
<comment type="subcellular location">
    <subcellularLocation>
        <location evidence="1">Cell envelope</location>
    </subcellularLocation>
</comment>
<protein>
    <submittedName>
        <fullName evidence="9">Efflux RND transporter periplasmic adaptor subunit</fullName>
    </submittedName>
    <submittedName>
        <fullName evidence="10">Efflux pump periplasmic linker BepF</fullName>
    </submittedName>
</protein>
<feature type="coiled-coil region" evidence="3">
    <location>
        <begin position="128"/>
        <end position="228"/>
    </location>
</feature>
<evidence type="ECO:0000256" key="2">
    <source>
        <dbReference type="ARBA" id="ARBA00009477"/>
    </source>
</evidence>
<evidence type="ECO:0000313" key="11">
    <source>
        <dbReference type="Proteomes" id="UP000263642"/>
    </source>
</evidence>
<dbReference type="Pfam" id="PF25876">
    <property type="entry name" value="HH_MFP_RND"/>
    <property type="match status" value="1"/>
</dbReference>
<dbReference type="Gene3D" id="2.40.30.170">
    <property type="match status" value="1"/>
</dbReference>
<feature type="domain" description="Multidrug resistance protein MdtA-like beta-barrel" evidence="7">
    <location>
        <begin position="271"/>
        <end position="358"/>
    </location>
</feature>
<proteinExistence type="inferred from homology"/>
<feature type="domain" description="Multidrug resistance protein MdtA-like barrel-sandwich hybrid" evidence="6">
    <location>
        <begin position="82"/>
        <end position="264"/>
    </location>
</feature>
<dbReference type="InterPro" id="IPR058624">
    <property type="entry name" value="MdtA-like_HH"/>
</dbReference>
<evidence type="ECO:0000313" key="12">
    <source>
        <dbReference type="Proteomes" id="UP000322887"/>
    </source>
</evidence>
<accession>A0A517XIG3</accession>
<dbReference type="Pfam" id="PF25917">
    <property type="entry name" value="BSH_RND"/>
    <property type="match status" value="1"/>
</dbReference>
<dbReference type="GeneID" id="98649695"/>
<evidence type="ECO:0000259" key="5">
    <source>
        <dbReference type="Pfam" id="PF25876"/>
    </source>
</evidence>
<keyword evidence="3" id="KW-0175">Coiled coil</keyword>
<dbReference type="Proteomes" id="UP000322887">
    <property type="component" value="Chromosome"/>
</dbReference>
<evidence type="ECO:0000256" key="1">
    <source>
        <dbReference type="ARBA" id="ARBA00004196"/>
    </source>
</evidence>
<dbReference type="GO" id="GO:0022857">
    <property type="term" value="F:transmembrane transporter activity"/>
    <property type="evidence" value="ECO:0007669"/>
    <property type="project" value="InterPro"/>
</dbReference>
<dbReference type="InterPro" id="IPR006143">
    <property type="entry name" value="RND_pump_MFP"/>
</dbReference>
<evidence type="ECO:0000259" key="8">
    <source>
        <dbReference type="Pfam" id="PF25967"/>
    </source>
</evidence>
<dbReference type="EMBL" id="CP042910">
    <property type="protein sequence ID" value="QEG19357.1"/>
    <property type="molecule type" value="Genomic_DNA"/>
</dbReference>
<dbReference type="PANTHER" id="PTHR30158:SF10">
    <property type="entry name" value="CATION EFFLUX PUMP"/>
    <property type="match status" value="1"/>
</dbReference>
<feature type="region of interest" description="Disordered" evidence="4">
    <location>
        <begin position="443"/>
        <end position="485"/>
    </location>
</feature>
<accession>A0A3D3RFF4</accession>
<reference evidence="9 11" key="1">
    <citation type="journal article" date="2018" name="Nat. Biotechnol.">
        <title>A standardized bacterial taxonomy based on genome phylogeny substantially revises the tree of life.</title>
        <authorList>
            <person name="Parks D.H."/>
            <person name="Chuvochina M."/>
            <person name="Waite D.W."/>
            <person name="Rinke C."/>
            <person name="Skarshewski A."/>
            <person name="Chaumeil P.A."/>
            <person name="Hugenholtz P."/>
        </authorList>
    </citation>
    <scope>NUCLEOTIDE SEQUENCE [LARGE SCALE GENOMIC DNA]</scope>
    <source>
        <strain evidence="9">UBA9375</strain>
    </source>
</reference>
<feature type="domain" description="Multidrug resistance protein MdtA-like alpha-helical hairpin" evidence="5">
    <location>
        <begin position="141"/>
        <end position="232"/>
    </location>
</feature>
<evidence type="ECO:0000313" key="10">
    <source>
        <dbReference type="EMBL" id="QEG19357.1"/>
    </source>
</evidence>
<reference evidence="10 12" key="2">
    <citation type="submission" date="2019-08" db="EMBL/GenBank/DDBJ databases">
        <title>Deep-cultivation of Planctomycetes and their phenomic and genomic characterization uncovers novel biology.</title>
        <authorList>
            <person name="Wiegand S."/>
            <person name="Jogler M."/>
            <person name="Boedeker C."/>
            <person name="Pinto D."/>
            <person name="Vollmers J."/>
            <person name="Rivas-Marin E."/>
            <person name="Kohn T."/>
            <person name="Peeters S.H."/>
            <person name="Heuer A."/>
            <person name="Rast P."/>
            <person name="Oberbeckmann S."/>
            <person name="Bunk B."/>
            <person name="Jeske O."/>
            <person name="Meyerdierks A."/>
            <person name="Storesund J.E."/>
            <person name="Kallscheuer N."/>
            <person name="Luecker S."/>
            <person name="Lage O.M."/>
            <person name="Pohl T."/>
            <person name="Merkel B.J."/>
            <person name="Hornburger P."/>
            <person name="Mueller R.-W."/>
            <person name="Bruemmer F."/>
            <person name="Labrenz M."/>
            <person name="Spormann A.M."/>
            <person name="Op den Camp H."/>
            <person name="Overmann J."/>
            <person name="Amann R."/>
            <person name="Jetten M.S.M."/>
            <person name="Mascher T."/>
            <person name="Medema M.H."/>
            <person name="Devos D.P."/>
            <person name="Kaster A.-K."/>
            <person name="Ovreas L."/>
            <person name="Rohde M."/>
            <person name="Galperin M.Y."/>
            <person name="Jogler C."/>
        </authorList>
    </citation>
    <scope>NUCLEOTIDE SEQUENCE [LARGE SCALE GENOMIC DNA]</scope>
    <source>
        <strain evidence="10 12">DSM 8797</strain>
    </source>
</reference>
<dbReference type="NCBIfam" id="TIGR01730">
    <property type="entry name" value="RND_mfp"/>
    <property type="match status" value="1"/>
</dbReference>
<dbReference type="InterPro" id="IPR058626">
    <property type="entry name" value="MdtA-like_b-barrel"/>
</dbReference>
<evidence type="ECO:0000259" key="6">
    <source>
        <dbReference type="Pfam" id="PF25917"/>
    </source>
</evidence>
<dbReference type="RefSeq" id="WP_002647204.1">
    <property type="nucleotide sequence ID" value="NZ_CAXBMG010000080.1"/>
</dbReference>
<dbReference type="AlphaFoldDB" id="A0A3D3RFF4"/>
<evidence type="ECO:0000259" key="7">
    <source>
        <dbReference type="Pfam" id="PF25944"/>
    </source>
</evidence>
<dbReference type="GO" id="GO:0005886">
    <property type="term" value="C:plasma membrane"/>
    <property type="evidence" value="ECO:0007669"/>
    <property type="project" value="TreeGrafter"/>
</dbReference>
<dbReference type="PANTHER" id="PTHR30158">
    <property type="entry name" value="ACRA/E-RELATED COMPONENT OF DRUG EFFLUX TRANSPORTER"/>
    <property type="match status" value="1"/>
</dbReference>
<dbReference type="SUPFAM" id="SSF111369">
    <property type="entry name" value="HlyD-like secretion proteins"/>
    <property type="match status" value="3"/>
</dbReference>
<dbReference type="GO" id="GO:0046677">
    <property type="term" value="P:response to antibiotic"/>
    <property type="evidence" value="ECO:0007669"/>
    <property type="project" value="TreeGrafter"/>
</dbReference>
<dbReference type="GO" id="GO:0030313">
    <property type="term" value="C:cell envelope"/>
    <property type="evidence" value="ECO:0007669"/>
    <property type="project" value="UniProtKB-SubCell"/>
</dbReference>
<dbReference type="EMBL" id="DQAY01000179">
    <property type="protein sequence ID" value="HCO26828.1"/>
    <property type="molecule type" value="Genomic_DNA"/>
</dbReference>
<dbReference type="InterPro" id="IPR058625">
    <property type="entry name" value="MdtA-like_BSH"/>
</dbReference>
<evidence type="ECO:0000256" key="3">
    <source>
        <dbReference type="SAM" id="Coils"/>
    </source>
</evidence>
<keyword evidence="12" id="KW-1185">Reference proteome</keyword>
<evidence type="ECO:0000313" key="9">
    <source>
        <dbReference type="EMBL" id="HCO26828.1"/>
    </source>
</evidence>
<comment type="similarity">
    <text evidence="2">Belongs to the membrane fusion protein (MFP) (TC 8.A.1) family.</text>
</comment>
<gene>
    <name evidence="10" type="primary">bepF_5</name>
    <name evidence="9" type="ORF">DIT97_28865</name>
    <name evidence="10" type="ORF">GmarT_52560</name>
</gene>
<organism evidence="9 11">
    <name type="scientific">Gimesia maris</name>
    <dbReference type="NCBI Taxonomy" id="122"/>
    <lineage>
        <taxon>Bacteria</taxon>
        <taxon>Pseudomonadati</taxon>
        <taxon>Planctomycetota</taxon>
        <taxon>Planctomycetia</taxon>
        <taxon>Planctomycetales</taxon>
        <taxon>Planctomycetaceae</taxon>
        <taxon>Gimesia</taxon>
    </lineage>
</organism>